<keyword evidence="3" id="KW-1185">Reference proteome</keyword>
<evidence type="ECO:0000313" key="2">
    <source>
        <dbReference type="EMBL" id="MXR51294.1"/>
    </source>
</evidence>
<feature type="domain" description="DUF8048" evidence="1">
    <location>
        <begin position="6"/>
        <end position="118"/>
    </location>
</feature>
<evidence type="ECO:0000259" key="1">
    <source>
        <dbReference type="Pfam" id="PF26222"/>
    </source>
</evidence>
<dbReference type="EMBL" id="WUUT01000002">
    <property type="protein sequence ID" value="MXR51294.1"/>
    <property type="molecule type" value="Genomic_DNA"/>
</dbReference>
<reference evidence="2 3" key="1">
    <citation type="submission" date="2019-12" db="EMBL/GenBank/DDBJ databases">
        <title>Isolation and characterization of three novel carbon monoxide-oxidizing members of Halobacteria from salione crusts and soils.</title>
        <authorList>
            <person name="Myers M.R."/>
            <person name="King G.M."/>
        </authorList>
    </citation>
    <scope>NUCLEOTIDE SEQUENCE [LARGE SCALE GENOMIC DNA]</scope>
    <source>
        <strain evidence="2 3">WSH3</strain>
    </source>
</reference>
<proteinExistence type="predicted"/>
<dbReference type="Pfam" id="PF26222">
    <property type="entry name" value="DUF8048"/>
    <property type="match status" value="1"/>
</dbReference>
<accession>A0A6B0T007</accession>
<organism evidence="2 3">
    <name type="scientific">Halovenus carboxidivorans</name>
    <dbReference type="NCBI Taxonomy" id="2692199"/>
    <lineage>
        <taxon>Archaea</taxon>
        <taxon>Methanobacteriati</taxon>
        <taxon>Methanobacteriota</taxon>
        <taxon>Stenosarchaea group</taxon>
        <taxon>Halobacteria</taxon>
        <taxon>Halobacteriales</taxon>
        <taxon>Haloarculaceae</taxon>
        <taxon>Halovenus</taxon>
    </lineage>
</organism>
<sequence length="122" mass="13953">MEEPSHPIEGQVVLLAGAKASVSLARLSDLLADVQEHLVGRVEEYDRRFERIDTDRDGVYFLAEEGRWETVGEAVGLTERETEAVARTHAEQFKRDGRRMDRREEFETSLEIRDVLAVNPVE</sequence>
<gene>
    <name evidence="2" type="ORF">GRX03_06705</name>
</gene>
<dbReference type="InterPro" id="IPR058361">
    <property type="entry name" value="DUF8048"/>
</dbReference>
<comment type="caution">
    <text evidence="2">The sequence shown here is derived from an EMBL/GenBank/DDBJ whole genome shotgun (WGS) entry which is preliminary data.</text>
</comment>
<evidence type="ECO:0000313" key="3">
    <source>
        <dbReference type="Proteomes" id="UP000466535"/>
    </source>
</evidence>
<name>A0A6B0T007_9EURY</name>
<protein>
    <recommendedName>
        <fullName evidence="1">DUF8048 domain-containing protein</fullName>
    </recommendedName>
</protein>
<dbReference type="Proteomes" id="UP000466535">
    <property type="component" value="Unassembled WGS sequence"/>
</dbReference>
<dbReference type="AlphaFoldDB" id="A0A6B0T007"/>